<evidence type="ECO:0000256" key="3">
    <source>
        <dbReference type="ARBA" id="ARBA00004240"/>
    </source>
</evidence>
<comment type="similarity">
    <text evidence="6">Belongs to the potassium channel family. KQT (TC 1.A.1.15) subfamily. Kv7.1/KCNQ1 sub-subfamily.</text>
</comment>
<feature type="transmembrane region" description="Helical" evidence="25">
    <location>
        <begin position="118"/>
        <end position="138"/>
    </location>
</feature>
<dbReference type="Pfam" id="PF03520">
    <property type="entry name" value="KCNQ_channel"/>
    <property type="match status" value="1"/>
</dbReference>
<evidence type="ECO:0000256" key="2">
    <source>
        <dbReference type="ARBA" id="ARBA00004187"/>
    </source>
</evidence>
<feature type="transmembrane region" description="Helical" evidence="25">
    <location>
        <begin position="54"/>
        <end position="72"/>
    </location>
</feature>
<evidence type="ECO:0000256" key="7">
    <source>
        <dbReference type="ARBA" id="ARBA00019342"/>
    </source>
</evidence>
<keyword evidence="10" id="KW-0633">Potassium transport</keyword>
<evidence type="ECO:0000256" key="17">
    <source>
        <dbReference type="ARBA" id="ARBA00023065"/>
    </source>
</evidence>
<keyword evidence="20" id="KW-0968">Cytoplasmic vesicle</keyword>
<name>A0ABD3XCR8_SINWO</name>
<dbReference type="PRINTS" id="PR01459">
    <property type="entry name" value="KCNQCHANNEL"/>
</dbReference>
<dbReference type="PRINTS" id="PR01460">
    <property type="entry name" value="KCNQ1CHANNEL"/>
</dbReference>
<evidence type="ECO:0000256" key="22">
    <source>
        <dbReference type="ARBA" id="ARBA00030121"/>
    </source>
</evidence>
<evidence type="ECO:0000256" key="15">
    <source>
        <dbReference type="ARBA" id="ARBA00022958"/>
    </source>
</evidence>
<dbReference type="PANTHER" id="PTHR47735">
    <property type="entry name" value="POTASSIUM VOLTAGE-GATED CHANNEL SUBFAMILY KQT MEMBER 4"/>
    <property type="match status" value="1"/>
</dbReference>
<keyword evidence="9" id="KW-1003">Cell membrane</keyword>
<feature type="transmembrane region" description="Helical" evidence="25">
    <location>
        <begin position="17"/>
        <end position="33"/>
    </location>
</feature>
<feature type="transmembrane region" description="Helical" evidence="25">
    <location>
        <begin position="150"/>
        <end position="167"/>
    </location>
</feature>
<dbReference type="EMBL" id="JBJQND010000003">
    <property type="protein sequence ID" value="KAL3884072.1"/>
    <property type="molecule type" value="Genomic_DNA"/>
</dbReference>
<reference evidence="28 29" key="1">
    <citation type="submission" date="2024-11" db="EMBL/GenBank/DDBJ databases">
        <title>Chromosome-level genome assembly of the freshwater bivalve Anodonta woodiana.</title>
        <authorList>
            <person name="Chen X."/>
        </authorList>
    </citation>
    <scope>NUCLEOTIDE SEQUENCE [LARGE SCALE GENOMIC DNA]</scope>
    <source>
        <strain evidence="28">MN2024</strain>
        <tissue evidence="28">Gills</tissue>
    </source>
</reference>
<comment type="caution">
    <text evidence="28">The sequence shown here is derived from an EMBL/GenBank/DDBJ whole genome shotgun (WGS) entry which is preliminary data.</text>
</comment>
<evidence type="ECO:0000256" key="11">
    <source>
        <dbReference type="ARBA" id="ARBA00022692"/>
    </source>
</evidence>
<dbReference type="SUPFAM" id="SSF81324">
    <property type="entry name" value="Voltage-gated potassium channels"/>
    <property type="match status" value="1"/>
</dbReference>
<feature type="transmembrane region" description="Helical" evidence="25">
    <location>
        <begin position="179"/>
        <end position="205"/>
    </location>
</feature>
<gene>
    <name evidence="28" type="ORF">ACJMK2_030294</name>
</gene>
<dbReference type="GO" id="GO:0030659">
    <property type="term" value="C:cytoplasmic vesicle membrane"/>
    <property type="evidence" value="ECO:0007669"/>
    <property type="project" value="UniProtKB-SubCell"/>
</dbReference>
<evidence type="ECO:0000256" key="12">
    <source>
        <dbReference type="ARBA" id="ARBA00022824"/>
    </source>
</evidence>
<dbReference type="AlphaFoldDB" id="A0ABD3XCR8"/>
<keyword evidence="14" id="KW-0851">Voltage-gated channel</keyword>
<organism evidence="28 29">
    <name type="scientific">Sinanodonta woodiana</name>
    <name type="common">Chinese pond mussel</name>
    <name type="synonym">Anodonta woodiana</name>
    <dbReference type="NCBI Taxonomy" id="1069815"/>
    <lineage>
        <taxon>Eukaryota</taxon>
        <taxon>Metazoa</taxon>
        <taxon>Spiralia</taxon>
        <taxon>Lophotrochozoa</taxon>
        <taxon>Mollusca</taxon>
        <taxon>Bivalvia</taxon>
        <taxon>Autobranchia</taxon>
        <taxon>Heteroconchia</taxon>
        <taxon>Palaeoheterodonta</taxon>
        <taxon>Unionida</taxon>
        <taxon>Unionoidea</taxon>
        <taxon>Unionidae</taxon>
        <taxon>Unioninae</taxon>
        <taxon>Sinanodonta</taxon>
    </lineage>
</organism>
<evidence type="ECO:0000259" key="26">
    <source>
        <dbReference type="Pfam" id="PF00520"/>
    </source>
</evidence>
<keyword evidence="18 25" id="KW-0472">Membrane</keyword>
<evidence type="ECO:0000256" key="14">
    <source>
        <dbReference type="ARBA" id="ARBA00022882"/>
    </source>
</evidence>
<dbReference type="PRINTS" id="PR00169">
    <property type="entry name" value="KCHANNEL"/>
</dbReference>
<dbReference type="FunFam" id="1.10.287.70:FF:000016">
    <property type="entry name" value="Putative potassium voltage-gated channel subfamily KQT member 2"/>
    <property type="match status" value="1"/>
</dbReference>
<evidence type="ECO:0000259" key="27">
    <source>
        <dbReference type="Pfam" id="PF03520"/>
    </source>
</evidence>
<keyword evidence="12" id="KW-0256">Endoplasmic reticulum</keyword>
<evidence type="ECO:0000256" key="6">
    <source>
        <dbReference type="ARBA" id="ARBA00009499"/>
    </source>
</evidence>
<evidence type="ECO:0000256" key="9">
    <source>
        <dbReference type="ARBA" id="ARBA00022475"/>
    </source>
</evidence>
<dbReference type="InterPro" id="IPR005827">
    <property type="entry name" value="K_chnl_volt-dep_KCQN1"/>
</dbReference>
<dbReference type="Gene3D" id="6.10.140.1910">
    <property type="match status" value="2"/>
</dbReference>
<dbReference type="Gene3D" id="1.20.120.350">
    <property type="entry name" value="Voltage-gated potassium channels. Chain C"/>
    <property type="match status" value="1"/>
</dbReference>
<evidence type="ECO:0000256" key="8">
    <source>
        <dbReference type="ARBA" id="ARBA00022448"/>
    </source>
</evidence>
<dbReference type="Proteomes" id="UP001634394">
    <property type="component" value="Unassembled WGS sequence"/>
</dbReference>
<dbReference type="InterPro" id="IPR013821">
    <property type="entry name" value="K_chnl_volt-dep_KCNQ_C"/>
</dbReference>
<evidence type="ECO:0000256" key="10">
    <source>
        <dbReference type="ARBA" id="ARBA00022538"/>
    </source>
</evidence>
<accession>A0ABD3XCR8</accession>
<evidence type="ECO:0000256" key="18">
    <source>
        <dbReference type="ARBA" id="ARBA00023136"/>
    </source>
</evidence>
<dbReference type="GO" id="GO:0034702">
    <property type="term" value="C:monoatomic ion channel complex"/>
    <property type="evidence" value="ECO:0007669"/>
    <property type="project" value="UniProtKB-KW"/>
</dbReference>
<comment type="catalytic activity">
    <reaction evidence="24">
        <text>K(+)(in) = K(+)(out)</text>
        <dbReference type="Rhea" id="RHEA:29463"/>
        <dbReference type="ChEBI" id="CHEBI:29103"/>
    </reaction>
</comment>
<dbReference type="GO" id="GO:0005267">
    <property type="term" value="F:potassium channel activity"/>
    <property type="evidence" value="ECO:0007669"/>
    <property type="project" value="UniProtKB-ARBA"/>
</dbReference>
<dbReference type="InterPro" id="IPR005821">
    <property type="entry name" value="Ion_trans_dom"/>
</dbReference>
<evidence type="ECO:0000256" key="13">
    <source>
        <dbReference type="ARBA" id="ARBA00022860"/>
    </source>
</evidence>
<comment type="subcellular location">
    <subcellularLocation>
        <location evidence="2">Basolateral cell membrane</location>
    </subcellularLocation>
    <subcellularLocation>
        <location evidence="5">Cell membrane</location>
        <topology evidence="5">Multi-pass membrane protein</topology>
    </subcellularLocation>
    <subcellularLocation>
        <location evidence="1">Cytoplasmic vesicle membrane</location>
    </subcellularLocation>
    <subcellularLocation>
        <location evidence="3">Endoplasmic reticulum</location>
    </subcellularLocation>
    <subcellularLocation>
        <location evidence="4">Membrane raft</location>
    </subcellularLocation>
</comment>
<keyword evidence="19" id="KW-0407">Ion channel</keyword>
<evidence type="ECO:0000256" key="1">
    <source>
        <dbReference type="ARBA" id="ARBA00004156"/>
    </source>
</evidence>
<keyword evidence="15" id="KW-0630">Potassium</keyword>
<feature type="domain" description="Potassium channel voltage dependent KCNQ C-terminal" evidence="27">
    <location>
        <begin position="332"/>
        <end position="461"/>
    </location>
</feature>
<evidence type="ECO:0000256" key="25">
    <source>
        <dbReference type="SAM" id="Phobius"/>
    </source>
</evidence>
<evidence type="ECO:0000313" key="28">
    <source>
        <dbReference type="EMBL" id="KAL3884072.1"/>
    </source>
</evidence>
<dbReference type="GO" id="GO:0016323">
    <property type="term" value="C:basolateral plasma membrane"/>
    <property type="evidence" value="ECO:0007669"/>
    <property type="project" value="UniProtKB-SubCell"/>
</dbReference>
<evidence type="ECO:0000256" key="23">
    <source>
        <dbReference type="ARBA" id="ARBA00032659"/>
    </source>
</evidence>
<keyword evidence="17" id="KW-0406">Ion transport</keyword>
<keyword evidence="8" id="KW-0813">Transport</keyword>
<evidence type="ECO:0000256" key="4">
    <source>
        <dbReference type="ARBA" id="ARBA00004285"/>
    </source>
</evidence>
<keyword evidence="16 25" id="KW-1133">Transmembrane helix</keyword>
<evidence type="ECO:0000256" key="19">
    <source>
        <dbReference type="ARBA" id="ARBA00023303"/>
    </source>
</evidence>
<evidence type="ECO:0000313" key="29">
    <source>
        <dbReference type="Proteomes" id="UP001634394"/>
    </source>
</evidence>
<evidence type="ECO:0000256" key="21">
    <source>
        <dbReference type="ARBA" id="ARBA00029687"/>
    </source>
</evidence>
<dbReference type="InterPro" id="IPR027359">
    <property type="entry name" value="Volt_channel_dom_sf"/>
</dbReference>
<dbReference type="GO" id="GO:0005516">
    <property type="term" value="F:calmodulin binding"/>
    <property type="evidence" value="ECO:0007669"/>
    <property type="project" value="UniProtKB-KW"/>
</dbReference>
<evidence type="ECO:0000256" key="24">
    <source>
        <dbReference type="ARBA" id="ARBA00034430"/>
    </source>
</evidence>
<protein>
    <recommendedName>
        <fullName evidence="7">Potassium voltage-gated channel subfamily KQT member 1</fullName>
    </recommendedName>
    <alternativeName>
        <fullName evidence="23">IKs producing slow voltage-gated potassium channel subunit alpha KvLQT1</fullName>
    </alternativeName>
    <alternativeName>
        <fullName evidence="21">KQT-like 1</fullName>
    </alternativeName>
    <alternativeName>
        <fullName evidence="22">Voltage-gated potassium channel subunit Kv7.1</fullName>
    </alternativeName>
</protein>
<feature type="domain" description="Ion transport" evidence="26">
    <location>
        <begin position="15"/>
        <end position="210"/>
    </location>
</feature>
<dbReference type="GO" id="GO:0045121">
    <property type="term" value="C:membrane raft"/>
    <property type="evidence" value="ECO:0007669"/>
    <property type="project" value="UniProtKB-SubCell"/>
</dbReference>
<dbReference type="Pfam" id="PF00520">
    <property type="entry name" value="Ion_trans"/>
    <property type="match status" value="1"/>
</dbReference>
<keyword evidence="13" id="KW-0112">Calmodulin-binding</keyword>
<dbReference type="Gene3D" id="1.10.287.70">
    <property type="match status" value="1"/>
</dbReference>
<evidence type="ECO:0000256" key="5">
    <source>
        <dbReference type="ARBA" id="ARBA00004651"/>
    </source>
</evidence>
<keyword evidence="11 25" id="KW-0812">Transmembrane</keyword>
<keyword evidence="29" id="KW-1185">Reference proteome</keyword>
<dbReference type="InterPro" id="IPR003937">
    <property type="entry name" value="K_chnl_volt-dep_KCNQ"/>
</dbReference>
<sequence length="478" mass="54938">MTGRRKLVWAKCYRSEIVLVAFFGVEYVIRLWSAGCRSKYMGLKGRFKFARKPISIIDLMVVVASIVVFTIGSEGQVFAASAIRGVRFLQILRMLHVDRQGGTWRLLGSVIYLHRQELITTLYIGFLGLIFSSYFVYLAERDDERNDFSSYADALWWGVITVMTIGYGDKVPQTWMGKIVASCFAVFAISFFALPAGILGSGFALKVQQKQRQKHFNRQIPAAATLIQCVWRCHAAEPNSKSEATWKIHVNEAANEENMLARMARRASLTLRKRRLSSRFDTSSINNHYPRESVSSATYADEKIGTPKNSRRDSFWSHRPSISFGIGFGSSSTDQYNDDTDFDTEELEKVVHLTEAHKSAIRVIRKIKYFIARRKFQQARKPYDVRDVIEQYSQGHLNMMVRIKELQRRLDQTLGKPATLYSKNYRERDRMTISARVVRVENQINRIDQKLDQVLAVLNTLVKRQQRQPNADSKEDAV</sequence>
<evidence type="ECO:0000256" key="20">
    <source>
        <dbReference type="ARBA" id="ARBA00023329"/>
    </source>
</evidence>
<proteinExistence type="inferred from homology"/>
<dbReference type="PANTHER" id="PTHR47735:SF14">
    <property type="entry name" value="POTASSIUM VOLTAGE-GATED CHANNEL SUBFAMILY KQT MEMBER 1"/>
    <property type="match status" value="1"/>
</dbReference>
<dbReference type="GO" id="GO:0005783">
    <property type="term" value="C:endoplasmic reticulum"/>
    <property type="evidence" value="ECO:0007669"/>
    <property type="project" value="UniProtKB-SubCell"/>
</dbReference>
<evidence type="ECO:0000256" key="16">
    <source>
        <dbReference type="ARBA" id="ARBA00022989"/>
    </source>
</evidence>